<evidence type="ECO:0000313" key="2">
    <source>
        <dbReference type="Proteomes" id="UP000075683"/>
    </source>
</evidence>
<comment type="caution">
    <text evidence="1">The sequence shown here is derived from an EMBL/GenBank/DDBJ whole genome shotgun (WGS) entry which is preliminary data.</text>
</comment>
<dbReference type="AlphaFoldDB" id="A0A150LJN0"/>
<gene>
    <name evidence="1" type="ORF">B4135_3093</name>
</gene>
<accession>A0A150LJN0</accession>
<proteinExistence type="predicted"/>
<evidence type="ECO:0000313" key="1">
    <source>
        <dbReference type="EMBL" id="KYD12179.1"/>
    </source>
</evidence>
<dbReference type="EMBL" id="LQYT01000094">
    <property type="protein sequence ID" value="KYD12179.1"/>
    <property type="molecule type" value="Genomic_DNA"/>
</dbReference>
<protein>
    <submittedName>
        <fullName evidence="1">Uncharacterized protein</fullName>
    </submittedName>
</protein>
<name>A0A150LJN0_9BACI</name>
<dbReference type="STRING" id="301148.B4135_3093"/>
<dbReference type="Proteomes" id="UP000075683">
    <property type="component" value="Unassembled WGS sequence"/>
</dbReference>
<reference evidence="1 2" key="1">
    <citation type="submission" date="2016-01" db="EMBL/GenBank/DDBJ databases">
        <title>Draft Genome Sequences of Seven Thermophilic Sporeformers Isolated from Foods.</title>
        <authorList>
            <person name="Berendsen E.M."/>
            <person name="Wells-Bennik M.H."/>
            <person name="Krawcyk A.O."/>
            <person name="De Jong A."/>
            <person name="Holsappel S."/>
            <person name="Eijlander R.T."/>
            <person name="Kuipers O.P."/>
        </authorList>
    </citation>
    <scope>NUCLEOTIDE SEQUENCE [LARGE SCALE GENOMIC DNA]</scope>
    <source>
        <strain evidence="1 2">B4135</strain>
    </source>
</reference>
<organism evidence="1 2">
    <name type="scientific">Caldibacillus debilis</name>
    <dbReference type="NCBI Taxonomy" id="301148"/>
    <lineage>
        <taxon>Bacteria</taxon>
        <taxon>Bacillati</taxon>
        <taxon>Bacillota</taxon>
        <taxon>Bacilli</taxon>
        <taxon>Bacillales</taxon>
        <taxon>Bacillaceae</taxon>
        <taxon>Caldibacillus</taxon>
    </lineage>
</organism>
<sequence>MQNYFPRNNGKFYGILFITPHGGGGFSWEIFFVGKGNGLTKIFPSMKMRLGGPV</sequence>